<evidence type="ECO:0000256" key="2">
    <source>
        <dbReference type="SAM" id="SignalP"/>
    </source>
</evidence>
<proteinExistence type="predicted"/>
<name>A0A2T8HTT7_9RHOB</name>
<gene>
    <name evidence="3" type="ORF">DDE20_11535</name>
</gene>
<evidence type="ECO:0000313" key="3">
    <source>
        <dbReference type="EMBL" id="PVH28796.1"/>
    </source>
</evidence>
<evidence type="ECO:0000256" key="1">
    <source>
        <dbReference type="SAM" id="Phobius"/>
    </source>
</evidence>
<reference evidence="3 4" key="1">
    <citation type="submission" date="2018-04" db="EMBL/GenBank/DDBJ databases">
        <title>Pararhodobacter oceanense sp. nov., isolated from marine intertidal sediment.</title>
        <authorList>
            <person name="Wang X.-L."/>
            <person name="Du Z.-J."/>
        </authorList>
    </citation>
    <scope>NUCLEOTIDE SEQUENCE [LARGE SCALE GENOMIC DNA]</scope>
    <source>
        <strain evidence="3 4">AM505</strain>
    </source>
</reference>
<evidence type="ECO:0000313" key="4">
    <source>
        <dbReference type="Proteomes" id="UP000245911"/>
    </source>
</evidence>
<feature type="chain" id="PRO_5015711566" evidence="2">
    <location>
        <begin position="24"/>
        <end position="64"/>
    </location>
</feature>
<keyword evidence="1" id="KW-1133">Transmembrane helix</keyword>
<sequence length="64" mass="7098">MSRIRTALAALFTMLTAPTLALAQQGFTRPIPQPQSATAEWWFFAASVSFVLALVAVHLLVRRR</sequence>
<keyword evidence="4" id="KW-1185">Reference proteome</keyword>
<dbReference type="AlphaFoldDB" id="A0A2T8HTT7"/>
<organism evidence="3 4">
    <name type="scientific">Pararhodobacter oceanensis</name>
    <dbReference type="NCBI Taxonomy" id="2172121"/>
    <lineage>
        <taxon>Bacteria</taxon>
        <taxon>Pseudomonadati</taxon>
        <taxon>Pseudomonadota</taxon>
        <taxon>Alphaproteobacteria</taxon>
        <taxon>Rhodobacterales</taxon>
        <taxon>Paracoccaceae</taxon>
        <taxon>Pararhodobacter</taxon>
    </lineage>
</organism>
<protein>
    <submittedName>
        <fullName evidence="3">Protein NnrT</fullName>
    </submittedName>
</protein>
<feature type="signal peptide" evidence="2">
    <location>
        <begin position="1"/>
        <end position="23"/>
    </location>
</feature>
<keyword evidence="1" id="KW-0472">Membrane</keyword>
<keyword evidence="1" id="KW-0812">Transmembrane</keyword>
<comment type="caution">
    <text evidence="3">The sequence shown here is derived from an EMBL/GenBank/DDBJ whole genome shotgun (WGS) entry which is preliminary data.</text>
</comment>
<dbReference type="Proteomes" id="UP000245911">
    <property type="component" value="Unassembled WGS sequence"/>
</dbReference>
<keyword evidence="2" id="KW-0732">Signal</keyword>
<feature type="transmembrane region" description="Helical" evidence="1">
    <location>
        <begin position="39"/>
        <end position="61"/>
    </location>
</feature>
<accession>A0A2T8HTT7</accession>
<dbReference type="RefSeq" id="WP_116558640.1">
    <property type="nucleotide sequence ID" value="NZ_QDKM01000004.1"/>
</dbReference>
<dbReference type="EMBL" id="QDKM01000004">
    <property type="protein sequence ID" value="PVH28796.1"/>
    <property type="molecule type" value="Genomic_DNA"/>
</dbReference>